<dbReference type="Proteomes" id="UP000042958">
    <property type="component" value="Unassembled WGS sequence"/>
</dbReference>
<dbReference type="SUPFAM" id="SSF53098">
    <property type="entry name" value="Ribonuclease H-like"/>
    <property type="match status" value="1"/>
</dbReference>
<dbReference type="InterPro" id="IPR038717">
    <property type="entry name" value="Tc1-like_DDE_dom"/>
</dbReference>
<keyword evidence="3" id="KW-1185">Reference proteome</keyword>
<dbReference type="PANTHER" id="PTHR46564">
    <property type="entry name" value="TRANSPOSASE"/>
    <property type="match status" value="1"/>
</dbReference>
<evidence type="ECO:0000259" key="1">
    <source>
        <dbReference type="Pfam" id="PF13358"/>
    </source>
</evidence>
<reference evidence="3" key="1">
    <citation type="journal article" date="2015" name="Genome Announc.">
        <title>Draft genome sequence of the fungus Penicillium brasilianum MG11.</title>
        <authorList>
            <person name="Horn F."/>
            <person name="Linde J."/>
            <person name="Mattern D.J."/>
            <person name="Walther G."/>
            <person name="Guthke R."/>
            <person name="Brakhage A.A."/>
            <person name="Valiante V."/>
        </authorList>
    </citation>
    <scope>NUCLEOTIDE SEQUENCE [LARGE SCALE GENOMIC DNA]</scope>
    <source>
        <strain evidence="3">MG11</strain>
    </source>
</reference>
<dbReference type="Gene3D" id="3.30.420.10">
    <property type="entry name" value="Ribonuclease H-like superfamily/Ribonuclease H"/>
    <property type="match status" value="1"/>
</dbReference>
<feature type="domain" description="Tc1-like transposase DDE" evidence="1">
    <location>
        <begin position="148"/>
        <end position="284"/>
    </location>
</feature>
<dbReference type="InterPro" id="IPR012337">
    <property type="entry name" value="RNaseH-like_sf"/>
</dbReference>
<dbReference type="InterPro" id="IPR047655">
    <property type="entry name" value="Transpos_IS630-like"/>
</dbReference>
<proteinExistence type="predicted"/>
<accession>A0A0F7U582</accession>
<dbReference type="GO" id="GO:0003676">
    <property type="term" value="F:nucleic acid binding"/>
    <property type="evidence" value="ECO:0007669"/>
    <property type="project" value="InterPro"/>
</dbReference>
<dbReference type="PANTHER" id="PTHR46564:SF1">
    <property type="entry name" value="TRANSPOSASE"/>
    <property type="match status" value="1"/>
</dbReference>
<dbReference type="EMBL" id="CDHK01000018">
    <property type="protein sequence ID" value="CEJ62577.1"/>
    <property type="molecule type" value="Genomic_DNA"/>
</dbReference>
<protein>
    <submittedName>
        <fullName evidence="2">Putative TPR domain protein</fullName>
    </submittedName>
</protein>
<dbReference type="NCBIfam" id="NF033545">
    <property type="entry name" value="transpos_IS630"/>
    <property type="match status" value="1"/>
</dbReference>
<gene>
    <name evidence="2" type="ORF">PMG11_11074</name>
</gene>
<dbReference type="OrthoDB" id="5379619at2759"/>
<evidence type="ECO:0000313" key="3">
    <source>
        <dbReference type="Proteomes" id="UP000042958"/>
    </source>
</evidence>
<name>A0A0F7U582_PENBI</name>
<dbReference type="AlphaFoldDB" id="A0A0F7U582"/>
<organism evidence="2 3">
    <name type="scientific">Penicillium brasilianum</name>
    <dbReference type="NCBI Taxonomy" id="104259"/>
    <lineage>
        <taxon>Eukaryota</taxon>
        <taxon>Fungi</taxon>
        <taxon>Dikarya</taxon>
        <taxon>Ascomycota</taxon>
        <taxon>Pezizomycotina</taxon>
        <taxon>Eurotiomycetes</taxon>
        <taxon>Eurotiomycetidae</taxon>
        <taxon>Eurotiales</taxon>
        <taxon>Aspergillaceae</taxon>
        <taxon>Penicillium</taxon>
    </lineage>
</organism>
<dbReference type="STRING" id="104259.A0A0F7U582"/>
<sequence length="392" mass="45042">MRSMAPRLPSSRLHFIRDMIQAQSLTRSQMAEAAECSEQTIKNIRRNLRLFGSVHAPENRIGRRRSVTPLMLEALCDHLLEKPSLYLDEMAIFLWDEFQMLATTSSIRRALLSKGWSRKNSEQKAKEQSVELRETYLHNISDFESYHLVYVDESGCDKRIGFRRTGWSPLGVAPKQVAQFHRDERYQILPAYSQDGIVLSRVFRGSTDASVFEDFIDELLHHCGRWPEPKSVLVMDNASFHHSERISQMCADAGVKLVYLPPYSPDLNPIEEFFAELKGFIRRNWSYYTEDPAQGFRSFLEWCTVDFENSLPLDHTDFVSRSNHMDFMAPGLPSSRLHFIRDMIQECRGNARVLGNAGDFGALVVPGKVALTSAQRRWRLFLGDLETAGVDQ</sequence>
<evidence type="ECO:0000313" key="2">
    <source>
        <dbReference type="EMBL" id="CEJ62577.1"/>
    </source>
</evidence>
<dbReference type="SUPFAM" id="SSF46689">
    <property type="entry name" value="Homeodomain-like"/>
    <property type="match status" value="1"/>
</dbReference>
<dbReference type="InterPro" id="IPR036397">
    <property type="entry name" value="RNaseH_sf"/>
</dbReference>
<dbReference type="Pfam" id="PF13358">
    <property type="entry name" value="DDE_3"/>
    <property type="match status" value="1"/>
</dbReference>
<dbReference type="InterPro" id="IPR009057">
    <property type="entry name" value="Homeodomain-like_sf"/>
</dbReference>